<dbReference type="EMBL" id="AP019735">
    <property type="protein sequence ID" value="BBL02931.1"/>
    <property type="molecule type" value="Genomic_DNA"/>
</dbReference>
<proteinExistence type="predicted"/>
<dbReference type="KEGG" id="acou:A5CBH24_02440"/>
<evidence type="ECO:0000313" key="3">
    <source>
        <dbReference type="EMBL" id="BBL02931.1"/>
    </source>
</evidence>
<keyword evidence="4" id="KW-1185">Reference proteome</keyword>
<feature type="domain" description="GH3 middle" evidence="1">
    <location>
        <begin position="280"/>
        <end position="342"/>
    </location>
</feature>
<dbReference type="InterPro" id="IPR042099">
    <property type="entry name" value="ANL_N_sf"/>
</dbReference>
<gene>
    <name evidence="3" type="ORF">A5CBH24_02440</name>
</gene>
<feature type="domain" description="GH3 C-terminal" evidence="2">
    <location>
        <begin position="357"/>
        <end position="463"/>
    </location>
</feature>
<name>A0A4Y1WP86_9BACT</name>
<accession>A0A4Y1WP86</accession>
<evidence type="ECO:0000259" key="1">
    <source>
        <dbReference type="Pfam" id="PF23571"/>
    </source>
</evidence>
<dbReference type="InterPro" id="IPR055378">
    <property type="entry name" value="GH3_C"/>
</dbReference>
<dbReference type="InterPro" id="IPR004993">
    <property type="entry name" value="GH3"/>
</dbReference>
<dbReference type="GO" id="GO:0005737">
    <property type="term" value="C:cytoplasm"/>
    <property type="evidence" value="ECO:0007669"/>
    <property type="project" value="TreeGrafter"/>
</dbReference>
<dbReference type="PANTHER" id="PTHR31901:SF9">
    <property type="entry name" value="GH3 DOMAIN-CONTAINING PROTEIN"/>
    <property type="match status" value="1"/>
</dbReference>
<dbReference type="GO" id="GO:0016881">
    <property type="term" value="F:acid-amino acid ligase activity"/>
    <property type="evidence" value="ECO:0007669"/>
    <property type="project" value="TreeGrafter"/>
</dbReference>
<dbReference type="Pfam" id="PF23572">
    <property type="entry name" value="GH3_C"/>
    <property type="match status" value="1"/>
</dbReference>
<dbReference type="AlphaFoldDB" id="A0A4Y1WP86"/>
<dbReference type="InterPro" id="IPR055377">
    <property type="entry name" value="GH3_M"/>
</dbReference>
<organism evidence="3 4">
    <name type="scientific">Alistipes communis</name>
    <dbReference type="NCBI Taxonomy" id="2585118"/>
    <lineage>
        <taxon>Bacteria</taxon>
        <taxon>Pseudomonadati</taxon>
        <taxon>Bacteroidota</taxon>
        <taxon>Bacteroidia</taxon>
        <taxon>Bacteroidales</taxon>
        <taxon>Rikenellaceae</taxon>
        <taxon>Alistipes</taxon>
    </lineage>
</organism>
<evidence type="ECO:0000313" key="4">
    <source>
        <dbReference type="Proteomes" id="UP000318946"/>
    </source>
</evidence>
<protein>
    <recommendedName>
        <fullName evidence="5">GH3 auxin-responsive promoter</fullName>
    </recommendedName>
</protein>
<evidence type="ECO:0008006" key="5">
    <source>
        <dbReference type="Google" id="ProtNLM"/>
    </source>
</evidence>
<dbReference type="Gene3D" id="3.40.50.12780">
    <property type="entry name" value="N-terminal domain of ligase-like"/>
    <property type="match status" value="1"/>
</dbReference>
<evidence type="ECO:0000259" key="2">
    <source>
        <dbReference type="Pfam" id="PF23572"/>
    </source>
</evidence>
<dbReference type="Proteomes" id="UP000318946">
    <property type="component" value="Chromosome"/>
</dbReference>
<sequence>MRSRSVERFRRRPAETQRKELERLLRECARTEFGRRYGFGEIRTPEAFAQRVERFDYTSFKPYVERMMAGEADVAAPGRVRWFARSSGTTSERSKYLPVTDVSLWRCHTRGLRDVATLYVGQYPSTRVFEGKTLTLGGTCSKSGGIVVGDLSALLVERTPFWSGWFRTPRRETALLADFDEKVERICRECASERVTAFAGVPSWNLALLRRMVEYTGRRNLCEVWPHLELFAHGGVGFEPYRAAFRELIPSAGMHYMETYNASEGFFAIADDASRDDMLLMLDYGTYYEFRDGDEVVPLEGVQAGRRYAMLISSCNGLWRYELGDVVEFTSTDPYRIRVAGRTRQFINAFGEEVVMENAERAVTVAAEATGAVVSEYTAGPRYMTLHGRGAHEWIVEFGRAPESFDAFVQKLDGELMRLNSDYEAKRRSTMAPPEMHVVPAGTFARWMLRRGKNKVPRLANDRRVLEDVLATTAEQDAAVGVRG</sequence>
<dbReference type="Pfam" id="PF23571">
    <property type="entry name" value="GH3_M"/>
    <property type="match status" value="1"/>
</dbReference>
<dbReference type="PANTHER" id="PTHR31901">
    <property type="entry name" value="GH3 DOMAIN-CONTAINING PROTEIN"/>
    <property type="match status" value="1"/>
</dbReference>
<reference evidence="4" key="1">
    <citation type="submission" date="2019-06" db="EMBL/GenBank/DDBJ databases">
        <title>Alistipes onderdonkii subsp. vulgaris subsp. nov., Alistipes dispar sp. nov. and Alistipes communis sp. nov., isolated from human faeces, and creation of Alistipes onderdonkii subsp. onderdonkii subsp. nov.</title>
        <authorList>
            <person name="Sakamoto M."/>
            <person name="Ikeyama N."/>
            <person name="Ogata Y."/>
            <person name="Suda W."/>
            <person name="Iino T."/>
            <person name="Hattori M."/>
            <person name="Ohkuma M."/>
        </authorList>
    </citation>
    <scope>NUCLEOTIDE SEQUENCE [LARGE SCALE GENOMIC DNA]</scope>
    <source>
        <strain evidence="4">5CBH24</strain>
    </source>
</reference>
<dbReference type="Pfam" id="PF03321">
    <property type="entry name" value="GH3"/>
    <property type="match status" value="1"/>
</dbReference>